<reference evidence="1 2" key="1">
    <citation type="submission" date="2024-01" db="EMBL/GenBank/DDBJ databases">
        <authorList>
            <person name="Waweru B."/>
        </authorList>
    </citation>
    <scope>NUCLEOTIDE SEQUENCE [LARGE SCALE GENOMIC DNA]</scope>
</reference>
<gene>
    <name evidence="1" type="ORF">DCAF_LOCUS16757</name>
</gene>
<proteinExistence type="predicted"/>
<evidence type="ECO:0000313" key="1">
    <source>
        <dbReference type="EMBL" id="CAK7342366.1"/>
    </source>
</evidence>
<evidence type="ECO:0000313" key="2">
    <source>
        <dbReference type="Proteomes" id="UP001314170"/>
    </source>
</evidence>
<keyword evidence="2" id="KW-1185">Reference proteome</keyword>
<sequence length="78" mass="8353">MLDLRCTGFQLRPMSRISMVGSKTECSRAGLGSGLGWGSRSPGLAQDRFGPLRSGIGIKFMGLHGYDRIQSTTASKFG</sequence>
<dbReference type="EMBL" id="CAWUPB010001160">
    <property type="protein sequence ID" value="CAK7342366.1"/>
    <property type="molecule type" value="Genomic_DNA"/>
</dbReference>
<organism evidence="1 2">
    <name type="scientific">Dovyalis caffra</name>
    <dbReference type="NCBI Taxonomy" id="77055"/>
    <lineage>
        <taxon>Eukaryota</taxon>
        <taxon>Viridiplantae</taxon>
        <taxon>Streptophyta</taxon>
        <taxon>Embryophyta</taxon>
        <taxon>Tracheophyta</taxon>
        <taxon>Spermatophyta</taxon>
        <taxon>Magnoliopsida</taxon>
        <taxon>eudicotyledons</taxon>
        <taxon>Gunneridae</taxon>
        <taxon>Pentapetalae</taxon>
        <taxon>rosids</taxon>
        <taxon>fabids</taxon>
        <taxon>Malpighiales</taxon>
        <taxon>Salicaceae</taxon>
        <taxon>Flacourtieae</taxon>
        <taxon>Dovyalis</taxon>
    </lineage>
</organism>
<dbReference type="Proteomes" id="UP001314170">
    <property type="component" value="Unassembled WGS sequence"/>
</dbReference>
<protein>
    <submittedName>
        <fullName evidence="1">Uncharacterized protein</fullName>
    </submittedName>
</protein>
<name>A0AAV1RY79_9ROSI</name>
<dbReference type="AlphaFoldDB" id="A0AAV1RY79"/>
<accession>A0AAV1RY79</accession>
<comment type="caution">
    <text evidence="1">The sequence shown here is derived from an EMBL/GenBank/DDBJ whole genome shotgun (WGS) entry which is preliminary data.</text>
</comment>